<protein>
    <recommendedName>
        <fullName evidence="3">Cofactor assembly of complex C subunit B</fullName>
    </recommendedName>
</protein>
<organism evidence="1 2">
    <name type="scientific">Sphagnum jensenii</name>
    <dbReference type="NCBI Taxonomy" id="128206"/>
    <lineage>
        <taxon>Eukaryota</taxon>
        <taxon>Viridiplantae</taxon>
        <taxon>Streptophyta</taxon>
        <taxon>Embryophyta</taxon>
        <taxon>Bryophyta</taxon>
        <taxon>Sphagnophytina</taxon>
        <taxon>Sphagnopsida</taxon>
        <taxon>Sphagnales</taxon>
        <taxon>Sphagnaceae</taxon>
        <taxon>Sphagnum</taxon>
    </lineage>
</organism>
<sequence>MVLLYALATARPPGLGGGGGGGGARGSAIFTHKQWRFCCCNSTLVLNGCKPTASFFSTARNSGRQGGGGGDGWVQKNDAVVRNVPLVLGSVSMLGILINRSVSGIALVADASSAQSRADVLVLALATTALLQGLVWKSIKPRAVISVQMEGVECFRIAASLPKAASQELQWVWEALSSTTRSQALVVVYGDACALQAGMAAESGDASGDAQTIDVHQLLNGSLCRQARETDTQNYLANLALYPGRFELLFLPSNTQAVIVQPLGEDGVLIAASNTIRGYTSRDKAWIAMIGEKLDTTLRDWASSSSSSNVIAANRLA</sequence>
<dbReference type="InterPro" id="IPR044705">
    <property type="entry name" value="CCB4"/>
</dbReference>
<dbReference type="Proteomes" id="UP001497522">
    <property type="component" value="Chromosome 13"/>
</dbReference>
<dbReference type="Pfam" id="PF11152">
    <property type="entry name" value="CCB2_CCB4"/>
    <property type="match status" value="1"/>
</dbReference>
<evidence type="ECO:0000313" key="1">
    <source>
        <dbReference type="EMBL" id="CAK9863407.1"/>
    </source>
</evidence>
<accession>A0ABP1ALH8</accession>
<dbReference type="EMBL" id="OZ023714">
    <property type="protein sequence ID" value="CAK9863407.1"/>
    <property type="molecule type" value="Genomic_DNA"/>
</dbReference>
<dbReference type="PANTHER" id="PTHR34943">
    <property type="match status" value="1"/>
</dbReference>
<keyword evidence="2" id="KW-1185">Reference proteome</keyword>
<evidence type="ECO:0000313" key="2">
    <source>
        <dbReference type="Proteomes" id="UP001497522"/>
    </source>
</evidence>
<gene>
    <name evidence="1" type="ORF">CSSPJE1EN2_LOCUS6402</name>
</gene>
<reference evidence="1" key="1">
    <citation type="submission" date="2024-03" db="EMBL/GenBank/DDBJ databases">
        <authorList>
            <consortium name="ELIXIR-Norway"/>
            <consortium name="Elixir Norway"/>
        </authorList>
    </citation>
    <scope>NUCLEOTIDE SEQUENCE</scope>
</reference>
<name>A0ABP1ALH8_9BRYO</name>
<proteinExistence type="predicted"/>
<dbReference type="PANTHER" id="PTHR34943:SF2">
    <property type="entry name" value="PROTEIN COFACTOR ASSEMBLY OF COMPLEX C SUBUNIT B CCB4, CHLOROPLASTIC"/>
    <property type="match status" value="1"/>
</dbReference>
<evidence type="ECO:0008006" key="3">
    <source>
        <dbReference type="Google" id="ProtNLM"/>
    </source>
</evidence>
<dbReference type="InterPro" id="IPR021325">
    <property type="entry name" value="CCB2/CCB4"/>
</dbReference>